<dbReference type="PANTHER" id="PTHR43434">
    <property type="entry name" value="PHOSPHOGLYCOLATE PHOSPHATASE"/>
    <property type="match status" value="1"/>
</dbReference>
<dbReference type="InterPro" id="IPR036412">
    <property type="entry name" value="HAD-like_sf"/>
</dbReference>
<dbReference type="PANTHER" id="PTHR43434:SF1">
    <property type="entry name" value="PHOSPHOGLYCOLATE PHOSPHATASE"/>
    <property type="match status" value="1"/>
</dbReference>
<dbReference type="InterPro" id="IPR023214">
    <property type="entry name" value="HAD_sf"/>
</dbReference>
<dbReference type="SFLD" id="SFLDS00003">
    <property type="entry name" value="Haloacid_Dehalogenase"/>
    <property type="match status" value="1"/>
</dbReference>
<evidence type="ECO:0000313" key="1">
    <source>
        <dbReference type="EMBL" id="CAA9523325.1"/>
    </source>
</evidence>
<dbReference type="GO" id="GO:0005829">
    <property type="term" value="C:cytosol"/>
    <property type="evidence" value="ECO:0007669"/>
    <property type="project" value="TreeGrafter"/>
</dbReference>
<dbReference type="GO" id="GO:0006281">
    <property type="term" value="P:DNA repair"/>
    <property type="evidence" value="ECO:0007669"/>
    <property type="project" value="TreeGrafter"/>
</dbReference>
<dbReference type="Gene3D" id="1.10.150.240">
    <property type="entry name" value="Putative phosphatase, domain 2"/>
    <property type="match status" value="1"/>
</dbReference>
<dbReference type="SFLD" id="SFLDG01129">
    <property type="entry name" value="C1.5:_HAD__Beta-PGM__Phosphata"/>
    <property type="match status" value="1"/>
</dbReference>
<dbReference type="SUPFAM" id="SSF56784">
    <property type="entry name" value="HAD-like"/>
    <property type="match status" value="1"/>
</dbReference>
<evidence type="ECO:0008006" key="2">
    <source>
        <dbReference type="Google" id="ProtNLM"/>
    </source>
</evidence>
<gene>
    <name evidence="1" type="ORF">AVDCRST_MAG85-3028</name>
</gene>
<dbReference type="AlphaFoldDB" id="A0A6J4TIZ5"/>
<dbReference type="NCBIfam" id="TIGR01509">
    <property type="entry name" value="HAD-SF-IA-v3"/>
    <property type="match status" value="1"/>
</dbReference>
<dbReference type="GO" id="GO:0008967">
    <property type="term" value="F:phosphoglycolate phosphatase activity"/>
    <property type="evidence" value="ECO:0007669"/>
    <property type="project" value="TreeGrafter"/>
</dbReference>
<dbReference type="EMBL" id="CADCVT010000336">
    <property type="protein sequence ID" value="CAA9523325.1"/>
    <property type="molecule type" value="Genomic_DNA"/>
</dbReference>
<name>A0A6J4TIZ5_9ACTN</name>
<dbReference type="InterPro" id="IPR006439">
    <property type="entry name" value="HAD-SF_hydro_IA"/>
</dbReference>
<accession>A0A6J4TIZ5</accession>
<organism evidence="1">
    <name type="scientific">uncultured Solirubrobacteraceae bacterium</name>
    <dbReference type="NCBI Taxonomy" id="1162706"/>
    <lineage>
        <taxon>Bacteria</taxon>
        <taxon>Bacillati</taxon>
        <taxon>Actinomycetota</taxon>
        <taxon>Thermoleophilia</taxon>
        <taxon>Solirubrobacterales</taxon>
        <taxon>Solirubrobacteraceae</taxon>
        <taxon>environmental samples</taxon>
    </lineage>
</organism>
<dbReference type="Pfam" id="PF00702">
    <property type="entry name" value="Hydrolase"/>
    <property type="match status" value="1"/>
</dbReference>
<dbReference type="InterPro" id="IPR023198">
    <property type="entry name" value="PGP-like_dom2"/>
</dbReference>
<protein>
    <recommendedName>
        <fullName evidence="2">Beta-phosphoglucomutase</fullName>
    </recommendedName>
</protein>
<dbReference type="InterPro" id="IPR050155">
    <property type="entry name" value="HAD-like_hydrolase_sf"/>
</dbReference>
<reference evidence="1" key="1">
    <citation type="submission" date="2020-02" db="EMBL/GenBank/DDBJ databases">
        <authorList>
            <person name="Meier V. D."/>
        </authorList>
    </citation>
    <scope>NUCLEOTIDE SEQUENCE</scope>
    <source>
        <strain evidence="1">AVDCRST_MAG85</strain>
    </source>
</reference>
<proteinExistence type="predicted"/>
<dbReference type="CDD" id="cd07505">
    <property type="entry name" value="HAD_BPGM-like"/>
    <property type="match status" value="1"/>
</dbReference>
<sequence>MSTGFERVEILLCDADGNLFPSEEPAFDASTEVTNRVLAELGIDRSFTPDELRGVAVGKNFRATITDLAAEHGITLDPDVLEREVLEEKRAVSAHLAEVLGPDPAVLEPLTELAQRYRLAAVSSSALTRLDACFEATGLAGLFPASDRYSAEDSLPAPTSKPDPAIYQLAGARLGVEGDRAVAIEDAVAGVRSAVAAGFPCVGNVLFVGPDERDERIAALTDAGAVAVVGSWWELSELLTGAAATA</sequence>
<dbReference type="Gene3D" id="3.40.50.1000">
    <property type="entry name" value="HAD superfamily/HAD-like"/>
    <property type="match status" value="1"/>
</dbReference>